<evidence type="ECO:0000256" key="7">
    <source>
        <dbReference type="SAM" id="SignalP"/>
    </source>
</evidence>
<feature type="domain" description="Saposin A-type" evidence="9">
    <location>
        <begin position="27"/>
        <end position="67"/>
    </location>
</feature>
<dbReference type="InterPro" id="IPR008139">
    <property type="entry name" value="SaposinB_dom"/>
</dbReference>
<keyword evidence="2" id="KW-0964">Secreted</keyword>
<feature type="domain" description="Saposin B-type" evidence="8">
    <location>
        <begin position="659"/>
        <end position="739"/>
    </location>
</feature>
<evidence type="ECO:0000259" key="9">
    <source>
        <dbReference type="PROSITE" id="PS51110"/>
    </source>
</evidence>
<dbReference type="GO" id="GO:0005764">
    <property type="term" value="C:lysosome"/>
    <property type="evidence" value="ECO:0007669"/>
    <property type="project" value="InterPro"/>
</dbReference>
<dbReference type="OrthoDB" id="69496at2759"/>
<sequence>MKLLLVAFCAVLLGVATGLTTFGRNPQLLGAKQCTWGPTYWCSNITNAKGCHAVRHCIQTVWEKQTVPEDNDSVCQICLDMVKQARDQLESNQTQEDLKAVFEGSCKLIPLKPVQKECIKLADDFVPELVEALASQMNPQVVCSVAGLCNNAAIDQMLLEAEKLSLAEPTTTSKPEPLPPKPEIIIDDGKFTCGGCNKVGGIIADKFHKTNRDDLLKNMLELCDKASSYSDACSNIMLTYFNDIYSALERTLTADSICHLSGVCSMKFHQHETDQIEIRPLGNVGIVQVEDDDLPCELCEQLVKHLRDLLVANTTEIEFKQVLEGFCKQSGKFQNECLSIVDQYYDVIYKDLVNNLDANGMCFMIGICKKGVKSEFDSISPFLPPDPVQIQVSLKEKKSERKLLGAHEPKFTQEEIESMQLPIDVLVGAPNANTLVENGELCTLCEYFMHFVQEALATPSNAEKIKKVVSETCDRLPKTIEGECHNFVDMYGDAVIALLIQGIDPRQICPMLKMCPASVNDMEVFSAKPVEVQIESGDKPSCPLCLLAVKQLQDVIKNDKSKENIKHALDNLCSHLPKKLAGECTDFVDTYSSELIEMLITDFTPQQICAYLKLCTAKLEPYEMPPKRNDDAKDILTNEIHDETVNGQHSSTVDQEYLTSPQCLLCQRVIKEVEKEVINKKSREEIKHALERVCKKLGKIKHKCESFVEKHGDQITDLLLKELAPKQICRIMGLCSTPEAADDLDIDEAISVSVIAVPSENAEFGSDPMIAMDDIIDVTTVRDAPVCIVCEFVMAKLETELADKKTQEEIKHAVLNICSKMPKTVAHQCDQFIEKYADLVIAIIGTVPPKEVCTKINLCQEMNYQLTDEVIECGVCHGAVVAVSGIVSKPDFNDDTDKLSDEGCNSLPGQYYSKCSEMLKYYGPSIVNLLRDNTEISAICPKIGMCFKKEPSGLEFVKIKSKTSKRIAKRDLGGSKCTYGPSYWCSSNESARDCNATSFCQKKVWMKDQI</sequence>
<feature type="domain" description="Saposin B-type" evidence="8">
    <location>
        <begin position="869"/>
        <end position="950"/>
    </location>
</feature>
<dbReference type="AlphaFoldDB" id="A0A7R8UC03"/>
<dbReference type="InterPro" id="IPR003119">
    <property type="entry name" value="SAP_A"/>
</dbReference>
<keyword evidence="3 7" id="KW-0732">Signal</keyword>
<accession>A0A7R8UC03</accession>
<dbReference type="PRINTS" id="PR01797">
    <property type="entry name" value="SAPOSIN"/>
</dbReference>
<dbReference type="InterPro" id="IPR008373">
    <property type="entry name" value="Saposin"/>
</dbReference>
<evidence type="ECO:0000256" key="6">
    <source>
        <dbReference type="ARBA" id="ARBA00023180"/>
    </source>
</evidence>
<feature type="domain" description="Saposin B-type" evidence="8">
    <location>
        <begin position="292"/>
        <end position="372"/>
    </location>
</feature>
<name>A0A7R8UC03_HERIL</name>
<dbReference type="GO" id="GO:0006665">
    <property type="term" value="P:sphingolipid metabolic process"/>
    <property type="evidence" value="ECO:0007669"/>
    <property type="project" value="InterPro"/>
</dbReference>
<feature type="domain" description="Saposin B-type" evidence="8">
    <location>
        <begin position="71"/>
        <end position="153"/>
    </location>
</feature>
<dbReference type="PANTHER" id="PTHR11480:SF3">
    <property type="entry name" value="BCDNA.GH08312"/>
    <property type="match status" value="1"/>
</dbReference>
<proteinExistence type="predicted"/>
<evidence type="ECO:0000256" key="3">
    <source>
        <dbReference type="ARBA" id="ARBA00022729"/>
    </source>
</evidence>
<feature type="signal peptide" evidence="7">
    <location>
        <begin position="1"/>
        <end position="18"/>
    </location>
</feature>
<dbReference type="Gene3D" id="1.10.225.10">
    <property type="entry name" value="Saposin-like"/>
    <property type="match status" value="8"/>
</dbReference>
<feature type="domain" description="Saposin B-type" evidence="8">
    <location>
        <begin position="538"/>
        <end position="619"/>
    </location>
</feature>
<feature type="chain" id="PRO_5031420598" evidence="7">
    <location>
        <begin position="19"/>
        <end position="1010"/>
    </location>
</feature>
<dbReference type="InterPro" id="IPR007856">
    <property type="entry name" value="SapB_1"/>
</dbReference>
<comment type="subcellular location">
    <subcellularLocation>
        <location evidence="1">Secreted</location>
    </subcellularLocation>
</comment>
<evidence type="ECO:0000256" key="4">
    <source>
        <dbReference type="ARBA" id="ARBA00022737"/>
    </source>
</evidence>
<dbReference type="FunFam" id="1.10.225.10:FF:000002">
    <property type="entry name" value="prosaposin isoform X2"/>
    <property type="match status" value="2"/>
</dbReference>
<feature type="domain" description="Saposin B-type" evidence="8">
    <location>
        <begin position="783"/>
        <end position="863"/>
    </location>
</feature>
<dbReference type="GO" id="GO:0016020">
    <property type="term" value="C:membrane"/>
    <property type="evidence" value="ECO:0007669"/>
    <property type="project" value="GOC"/>
</dbReference>
<keyword evidence="6" id="KW-0325">Glycoprotein</keyword>
<dbReference type="EMBL" id="LR899009">
    <property type="protein sequence ID" value="CAD7077922.1"/>
    <property type="molecule type" value="Genomic_DNA"/>
</dbReference>
<dbReference type="Pfam" id="PF02199">
    <property type="entry name" value="SapA"/>
    <property type="match status" value="2"/>
</dbReference>
<dbReference type="InParanoid" id="A0A7R8UC03"/>
<evidence type="ECO:0000256" key="1">
    <source>
        <dbReference type="ARBA" id="ARBA00004613"/>
    </source>
</evidence>
<dbReference type="Pfam" id="PF05184">
    <property type="entry name" value="SapB_1"/>
    <property type="match status" value="6"/>
</dbReference>
<reference evidence="10 11" key="1">
    <citation type="submission" date="2020-11" db="EMBL/GenBank/DDBJ databases">
        <authorList>
            <person name="Wallbank WR R."/>
            <person name="Pardo Diaz C."/>
            <person name="Kozak K."/>
            <person name="Martin S."/>
            <person name="Jiggins C."/>
            <person name="Moest M."/>
            <person name="Warren A I."/>
            <person name="Generalovic N T."/>
            <person name="Byers J.R.P. K."/>
            <person name="Montejo-Kovacevich G."/>
            <person name="Yen C E."/>
        </authorList>
    </citation>
    <scope>NUCLEOTIDE SEQUENCE [LARGE SCALE GENOMIC DNA]</scope>
</reference>
<dbReference type="SMART" id="SM00741">
    <property type="entry name" value="SapB"/>
    <property type="match status" value="8"/>
</dbReference>
<dbReference type="InterPro" id="IPR011001">
    <property type="entry name" value="Saposin-like"/>
</dbReference>
<dbReference type="PROSITE" id="PS50015">
    <property type="entry name" value="SAP_B"/>
    <property type="match status" value="8"/>
</dbReference>
<dbReference type="GO" id="GO:0005576">
    <property type="term" value="C:extracellular region"/>
    <property type="evidence" value="ECO:0007669"/>
    <property type="project" value="UniProtKB-SubCell"/>
</dbReference>
<evidence type="ECO:0000313" key="11">
    <source>
        <dbReference type="Proteomes" id="UP000594454"/>
    </source>
</evidence>
<protein>
    <submittedName>
        <fullName evidence="10">Uncharacterized protein</fullName>
    </submittedName>
</protein>
<dbReference type="SMART" id="SM00162">
    <property type="entry name" value="SAPA"/>
    <property type="match status" value="2"/>
</dbReference>
<dbReference type="InterPro" id="IPR008138">
    <property type="entry name" value="SapB_2"/>
</dbReference>
<feature type="domain" description="Saposin A-type" evidence="9">
    <location>
        <begin position="970"/>
        <end position="1010"/>
    </location>
</feature>
<evidence type="ECO:0000259" key="8">
    <source>
        <dbReference type="PROSITE" id="PS50015"/>
    </source>
</evidence>
<dbReference type="Proteomes" id="UP000594454">
    <property type="component" value="Chromosome 1"/>
</dbReference>
<organism evidence="10 11">
    <name type="scientific">Hermetia illucens</name>
    <name type="common">Black soldier fly</name>
    <dbReference type="NCBI Taxonomy" id="343691"/>
    <lineage>
        <taxon>Eukaryota</taxon>
        <taxon>Metazoa</taxon>
        <taxon>Ecdysozoa</taxon>
        <taxon>Arthropoda</taxon>
        <taxon>Hexapoda</taxon>
        <taxon>Insecta</taxon>
        <taxon>Pterygota</taxon>
        <taxon>Neoptera</taxon>
        <taxon>Endopterygota</taxon>
        <taxon>Diptera</taxon>
        <taxon>Brachycera</taxon>
        <taxon>Stratiomyomorpha</taxon>
        <taxon>Stratiomyidae</taxon>
        <taxon>Hermetiinae</taxon>
        <taxon>Hermetia</taxon>
    </lineage>
</organism>
<dbReference type="FunCoup" id="A0A7R8UC03">
    <property type="interactions" value="846"/>
</dbReference>
<feature type="domain" description="Saposin B-type" evidence="8">
    <location>
        <begin position="189"/>
        <end position="268"/>
    </location>
</feature>
<dbReference type="PROSITE" id="PS51110">
    <property type="entry name" value="SAP_A"/>
    <property type="match status" value="2"/>
</dbReference>
<dbReference type="Pfam" id="PF03489">
    <property type="entry name" value="SapB_2"/>
    <property type="match status" value="7"/>
</dbReference>
<keyword evidence="11" id="KW-1185">Reference proteome</keyword>
<dbReference type="PANTHER" id="PTHR11480">
    <property type="entry name" value="SAPOSIN-RELATED"/>
    <property type="match status" value="1"/>
</dbReference>
<evidence type="ECO:0000313" key="10">
    <source>
        <dbReference type="EMBL" id="CAD7077922.1"/>
    </source>
</evidence>
<feature type="domain" description="Saposin B-type" evidence="8">
    <location>
        <begin position="438"/>
        <end position="519"/>
    </location>
</feature>
<dbReference type="InterPro" id="IPR051428">
    <property type="entry name" value="Sphingo_Act-Surfact_Prot"/>
</dbReference>
<keyword evidence="5" id="KW-1015">Disulfide bond</keyword>
<evidence type="ECO:0000256" key="2">
    <source>
        <dbReference type="ARBA" id="ARBA00022525"/>
    </source>
</evidence>
<dbReference type="SUPFAM" id="SSF47862">
    <property type="entry name" value="Saposin"/>
    <property type="match status" value="7"/>
</dbReference>
<evidence type="ECO:0000256" key="5">
    <source>
        <dbReference type="ARBA" id="ARBA00023157"/>
    </source>
</evidence>
<gene>
    <name evidence="10" type="ORF">HERILL_LOCUS1220</name>
</gene>
<keyword evidence="4" id="KW-0677">Repeat</keyword>